<comment type="caution">
    <text evidence="1">The sequence shown here is derived from an EMBL/GenBank/DDBJ whole genome shotgun (WGS) entry which is preliminary data.</text>
</comment>
<dbReference type="Proteomes" id="UP001470230">
    <property type="component" value="Unassembled WGS sequence"/>
</dbReference>
<reference evidence="1 2" key="1">
    <citation type="submission" date="2024-04" db="EMBL/GenBank/DDBJ databases">
        <title>Tritrichomonas musculus Genome.</title>
        <authorList>
            <person name="Alves-Ferreira E."/>
            <person name="Grigg M."/>
            <person name="Lorenzi H."/>
            <person name="Galac M."/>
        </authorList>
    </citation>
    <scope>NUCLEOTIDE SEQUENCE [LARGE SCALE GENOMIC DNA]</scope>
    <source>
        <strain evidence="1 2">EAF2021</strain>
    </source>
</reference>
<accession>A0ABR2KAP7</accession>
<gene>
    <name evidence="1" type="ORF">M9Y10_038987</name>
</gene>
<dbReference type="PANTHER" id="PTHR24159:SF5">
    <property type="entry name" value="ANK_REP_REGION DOMAIN-CONTAINING PROTEIN"/>
    <property type="match status" value="1"/>
</dbReference>
<evidence type="ECO:0000313" key="1">
    <source>
        <dbReference type="EMBL" id="KAK8887928.1"/>
    </source>
</evidence>
<dbReference type="SUPFAM" id="SSF48403">
    <property type="entry name" value="Ankyrin repeat"/>
    <property type="match status" value="1"/>
</dbReference>
<organism evidence="1 2">
    <name type="scientific">Tritrichomonas musculus</name>
    <dbReference type="NCBI Taxonomy" id="1915356"/>
    <lineage>
        <taxon>Eukaryota</taxon>
        <taxon>Metamonada</taxon>
        <taxon>Parabasalia</taxon>
        <taxon>Tritrichomonadida</taxon>
        <taxon>Tritrichomonadidae</taxon>
        <taxon>Tritrichomonas</taxon>
    </lineage>
</organism>
<evidence type="ECO:0000313" key="2">
    <source>
        <dbReference type="Proteomes" id="UP001470230"/>
    </source>
</evidence>
<keyword evidence="2" id="KW-1185">Reference proteome</keyword>
<dbReference type="PANTHER" id="PTHR24159">
    <property type="match status" value="1"/>
</dbReference>
<sequence length="382" mass="45765">MSISDYLEKMKVIQSYILSFITGEDNIEEDYANLLSFLIENNFRDDQYNLKALLYLVVKISDSHNRDSCFFDKIEKILLDLKIEIEKYFSNSEIFNIFKSNKRILLFLIQQKIMTIDKHIIELMLSNKYKIYGYPQYFSPEIYNFISKNKISKNLKNQILNEILKHPPDDFEEKRKSGENDDSLCQMIREDLIDEFLSFVNQNNFSLNSTIKNDSIYETNLFLLQKRKKSKSITLIEYAAFFGSIQIFKYLFLNKADLPNRLMIFAVHGDHPEIIRILEENLENQEEMYLKSFKESIKCHHKDISNYIINNHFQNNEEKIFKNLKASVKYYNYSFIPEKDMKCALFPYLCKYNHYYLVKYTATYMNVELNAKIIFKKKIFFL</sequence>
<proteinExistence type="predicted"/>
<dbReference type="InterPro" id="IPR036770">
    <property type="entry name" value="Ankyrin_rpt-contain_sf"/>
</dbReference>
<name>A0ABR2KAP7_9EUKA</name>
<protein>
    <recommendedName>
        <fullName evidence="3">DUF3447 domain-containing protein</fullName>
    </recommendedName>
</protein>
<evidence type="ECO:0008006" key="3">
    <source>
        <dbReference type="Google" id="ProtNLM"/>
    </source>
</evidence>
<dbReference type="EMBL" id="JAPFFF010000006">
    <property type="protein sequence ID" value="KAK8887928.1"/>
    <property type="molecule type" value="Genomic_DNA"/>
</dbReference>